<proteinExistence type="predicted"/>
<feature type="transmembrane region" description="Helical" evidence="5">
    <location>
        <begin position="177"/>
        <end position="198"/>
    </location>
</feature>
<feature type="transmembrane region" description="Helical" evidence="5">
    <location>
        <begin position="66"/>
        <end position="87"/>
    </location>
</feature>
<evidence type="ECO:0000256" key="2">
    <source>
        <dbReference type="ARBA" id="ARBA00022692"/>
    </source>
</evidence>
<feature type="transmembrane region" description="Helical" evidence="5">
    <location>
        <begin position="419"/>
        <end position="438"/>
    </location>
</feature>
<feature type="transmembrane region" description="Helical" evidence="5">
    <location>
        <begin position="253"/>
        <end position="274"/>
    </location>
</feature>
<feature type="transmembrane region" description="Helical" evidence="5">
    <location>
        <begin position="351"/>
        <end position="373"/>
    </location>
</feature>
<feature type="transmembrane region" description="Helical" evidence="5">
    <location>
        <begin position="108"/>
        <end position="134"/>
    </location>
</feature>
<evidence type="ECO:0000256" key="3">
    <source>
        <dbReference type="ARBA" id="ARBA00022989"/>
    </source>
</evidence>
<dbReference type="PANTHER" id="PTHR42770">
    <property type="entry name" value="AMINO ACID TRANSPORTER-RELATED"/>
    <property type="match status" value="1"/>
</dbReference>
<keyword evidence="2 5" id="KW-0812">Transmembrane</keyword>
<dbReference type="Proteomes" id="UP000777440">
    <property type="component" value="Unassembled WGS sequence"/>
</dbReference>
<keyword evidence="4 5" id="KW-0472">Membrane</keyword>
<evidence type="ECO:0000256" key="4">
    <source>
        <dbReference type="ARBA" id="ARBA00023136"/>
    </source>
</evidence>
<organism evidence="7 8">
    <name type="scientific">Microbacterium ureisolvens</name>
    <dbReference type="NCBI Taxonomy" id="2781186"/>
    <lineage>
        <taxon>Bacteria</taxon>
        <taxon>Bacillati</taxon>
        <taxon>Actinomycetota</taxon>
        <taxon>Actinomycetes</taxon>
        <taxon>Micrococcales</taxon>
        <taxon>Microbacteriaceae</taxon>
        <taxon>Microbacterium</taxon>
    </lineage>
</organism>
<evidence type="ECO:0000259" key="6">
    <source>
        <dbReference type="Pfam" id="PF00324"/>
    </source>
</evidence>
<feature type="transmembrane region" description="Helical" evidence="5">
    <location>
        <begin position="36"/>
        <end position="60"/>
    </location>
</feature>
<protein>
    <submittedName>
        <fullName evidence="7">APC family permease</fullName>
    </submittedName>
</protein>
<keyword evidence="8" id="KW-1185">Reference proteome</keyword>
<dbReference type="PIRSF" id="PIRSF006060">
    <property type="entry name" value="AA_transporter"/>
    <property type="match status" value="1"/>
</dbReference>
<dbReference type="EMBL" id="JAEUAX010000013">
    <property type="protein sequence ID" value="MBW9111534.1"/>
    <property type="molecule type" value="Genomic_DNA"/>
</dbReference>
<evidence type="ECO:0000256" key="1">
    <source>
        <dbReference type="ARBA" id="ARBA00004141"/>
    </source>
</evidence>
<dbReference type="InterPro" id="IPR004841">
    <property type="entry name" value="AA-permease/SLC12A_dom"/>
</dbReference>
<dbReference type="RefSeq" id="WP_220291479.1">
    <property type="nucleotide sequence ID" value="NZ_JAEUAX010000013.1"/>
</dbReference>
<accession>A0ABS7I1K5</accession>
<dbReference type="Gene3D" id="1.20.1740.10">
    <property type="entry name" value="Amino acid/polyamine transporter I"/>
    <property type="match status" value="1"/>
</dbReference>
<feature type="transmembrane region" description="Helical" evidence="5">
    <location>
        <begin position="218"/>
        <end position="241"/>
    </location>
</feature>
<evidence type="ECO:0000313" key="7">
    <source>
        <dbReference type="EMBL" id="MBW9111534.1"/>
    </source>
</evidence>
<name>A0ABS7I1K5_9MICO</name>
<comment type="caution">
    <text evidence="7">The sequence shown here is derived from an EMBL/GenBank/DDBJ whole genome shotgun (WGS) entry which is preliminary data.</text>
</comment>
<feature type="domain" description="Amino acid permease/ SLC12A" evidence="6">
    <location>
        <begin position="36"/>
        <end position="438"/>
    </location>
</feature>
<comment type="subcellular location">
    <subcellularLocation>
        <location evidence="1">Membrane</location>
        <topology evidence="1">Multi-pass membrane protein</topology>
    </subcellularLocation>
</comment>
<dbReference type="PANTHER" id="PTHR42770:SF16">
    <property type="entry name" value="AMINO ACID PERMEASE"/>
    <property type="match status" value="1"/>
</dbReference>
<feature type="transmembrane region" description="Helical" evidence="5">
    <location>
        <begin position="444"/>
        <end position="463"/>
    </location>
</feature>
<reference evidence="7 8" key="1">
    <citation type="journal article" date="2021" name="MBio">
        <title>Poor Competitiveness of Bradyrhizobium in Pigeon Pea Root Colonization in Indian Soils.</title>
        <authorList>
            <person name="Chalasani D."/>
            <person name="Basu A."/>
            <person name="Pullabhotla S.V.S.R.N."/>
            <person name="Jorrin B."/>
            <person name="Neal A.L."/>
            <person name="Poole P.S."/>
            <person name="Podile A.R."/>
            <person name="Tkacz A."/>
        </authorList>
    </citation>
    <scope>NUCLEOTIDE SEQUENCE [LARGE SCALE GENOMIC DNA]</scope>
    <source>
        <strain evidence="7 8">HU12</strain>
    </source>
</reference>
<gene>
    <name evidence="7" type="ORF">JNB61_17320</name>
</gene>
<dbReference type="InterPro" id="IPR050367">
    <property type="entry name" value="APC_superfamily"/>
</dbReference>
<feature type="transmembrane region" description="Helical" evidence="5">
    <location>
        <begin position="146"/>
        <end position="168"/>
    </location>
</feature>
<evidence type="ECO:0000313" key="8">
    <source>
        <dbReference type="Proteomes" id="UP000777440"/>
    </source>
</evidence>
<evidence type="ECO:0000256" key="5">
    <source>
        <dbReference type="SAM" id="Phobius"/>
    </source>
</evidence>
<sequence>MTALERAIARPDPVHDFGARSPLDGLDRRSVGFFDVLAQSVAAVAPAAAATTVVLLVAGISPSATVLSILLAAVLSLLVARTISQFARRLAAAGSTYTYTARGLGPGAGLASGAAILVGYGAIAMFALLGGAYYVTFLLESVWPAAGGPGTLAGVLAAESAFVALVLVRGIRISSRIALMVEVLSVALISVLLVVLLVRIGPIDPWRVLGVGNADPAALAAGGVIALTAFVGFESASTLGVEARAPLRNVPRAIVWTVVLSGGLYVLAAVTQVAGFDALGAPLGESASPINQLAAAYGLGGWGVVADIGIAASFIACAIGSTTALTRVLFTMGRDGVLPAPAGRVHPRFGTPIGAVALAFPVIAGVPFLLLVWGLDIRDAMHVTIAVGGAGYIVAYILVCVAAPVFLRRIGEQTLGSTVVATTSAVVLTGALVTFFAVDAAAGGVAVWVAAAIGVISAIAVVLRLRRGPSSLAGIGSYDEPVASQVLGGVARGERTRGG</sequence>
<keyword evidence="3 5" id="KW-1133">Transmembrane helix</keyword>
<feature type="transmembrane region" description="Helical" evidence="5">
    <location>
        <begin position="385"/>
        <end position="407"/>
    </location>
</feature>
<dbReference type="Pfam" id="PF00324">
    <property type="entry name" value="AA_permease"/>
    <property type="match status" value="1"/>
</dbReference>